<evidence type="ECO:0000256" key="8">
    <source>
        <dbReference type="SAM" id="Phobius"/>
    </source>
</evidence>
<keyword evidence="11" id="KW-1185">Reference proteome</keyword>
<feature type="transmembrane region" description="Helical" evidence="8">
    <location>
        <begin position="154"/>
        <end position="172"/>
    </location>
</feature>
<name>A0AAD3Y294_NEPGR</name>
<keyword evidence="5 8" id="KW-0472">Membrane</keyword>
<feature type="transmembrane region" description="Helical" evidence="8">
    <location>
        <begin position="393"/>
        <end position="413"/>
    </location>
</feature>
<feature type="transmembrane region" description="Helical" evidence="8">
    <location>
        <begin position="96"/>
        <end position="114"/>
    </location>
</feature>
<dbReference type="EMBL" id="BSYO01000031">
    <property type="protein sequence ID" value="GMH26428.1"/>
    <property type="molecule type" value="Genomic_DNA"/>
</dbReference>
<dbReference type="Pfam" id="PF13515">
    <property type="entry name" value="FUSC_2"/>
    <property type="match status" value="1"/>
</dbReference>
<evidence type="ECO:0000256" key="4">
    <source>
        <dbReference type="ARBA" id="ARBA00022989"/>
    </source>
</evidence>
<evidence type="ECO:0000259" key="9">
    <source>
        <dbReference type="Pfam" id="PF13515"/>
    </source>
</evidence>
<gene>
    <name evidence="10" type="ORF">Nepgr_028271</name>
</gene>
<feature type="coiled-coil region" evidence="6">
    <location>
        <begin position="567"/>
        <end position="594"/>
    </location>
</feature>
<evidence type="ECO:0000256" key="1">
    <source>
        <dbReference type="ARBA" id="ARBA00004651"/>
    </source>
</evidence>
<protein>
    <recommendedName>
        <fullName evidence="9">Integral membrane bound transporter domain-containing protein</fullName>
    </recommendedName>
</protein>
<dbReference type="PANTHER" id="PTHR30509">
    <property type="entry name" value="P-HYDROXYBENZOIC ACID EFFLUX PUMP SUBUNIT-RELATED"/>
    <property type="match status" value="1"/>
</dbReference>
<evidence type="ECO:0000313" key="11">
    <source>
        <dbReference type="Proteomes" id="UP001279734"/>
    </source>
</evidence>
<feature type="region of interest" description="Disordered" evidence="7">
    <location>
        <begin position="675"/>
        <end position="708"/>
    </location>
</feature>
<evidence type="ECO:0000256" key="5">
    <source>
        <dbReference type="ARBA" id="ARBA00023136"/>
    </source>
</evidence>
<keyword evidence="3 8" id="KW-0812">Transmembrane</keyword>
<comment type="subcellular location">
    <subcellularLocation>
        <location evidence="1">Cell membrane</location>
        <topology evidence="1">Multi-pass membrane protein</topology>
    </subcellularLocation>
</comment>
<evidence type="ECO:0000256" key="3">
    <source>
        <dbReference type="ARBA" id="ARBA00022692"/>
    </source>
</evidence>
<evidence type="ECO:0000256" key="6">
    <source>
        <dbReference type="SAM" id="Coils"/>
    </source>
</evidence>
<dbReference type="PANTHER" id="PTHR30509:SF34">
    <property type="entry name" value="F3L24.34 PROTEIN"/>
    <property type="match status" value="1"/>
</dbReference>
<feature type="coiled-coil region" evidence="6">
    <location>
        <begin position="210"/>
        <end position="237"/>
    </location>
</feature>
<dbReference type="Proteomes" id="UP001279734">
    <property type="component" value="Unassembled WGS sequence"/>
</dbReference>
<dbReference type="AlphaFoldDB" id="A0AAD3Y294"/>
<reference evidence="10" key="1">
    <citation type="submission" date="2023-05" db="EMBL/GenBank/DDBJ databases">
        <title>Nepenthes gracilis genome sequencing.</title>
        <authorList>
            <person name="Fukushima K."/>
        </authorList>
    </citation>
    <scope>NUCLEOTIDE SEQUENCE</scope>
    <source>
        <strain evidence="10">SING2019-196</strain>
    </source>
</reference>
<feature type="transmembrane region" description="Helical" evidence="8">
    <location>
        <begin position="20"/>
        <end position="38"/>
    </location>
</feature>
<evidence type="ECO:0000256" key="7">
    <source>
        <dbReference type="SAM" id="MobiDB-lite"/>
    </source>
</evidence>
<proteinExistence type="predicted"/>
<evidence type="ECO:0000313" key="10">
    <source>
        <dbReference type="EMBL" id="GMH26428.1"/>
    </source>
</evidence>
<dbReference type="GO" id="GO:0005886">
    <property type="term" value="C:plasma membrane"/>
    <property type="evidence" value="ECO:0007669"/>
    <property type="project" value="UniProtKB-SubCell"/>
</dbReference>
<accession>A0AAD3Y294</accession>
<comment type="caution">
    <text evidence="10">The sequence shown here is derived from an EMBL/GenBank/DDBJ whole genome shotgun (WGS) entry which is preliminary data.</text>
</comment>
<feature type="transmembrane region" description="Helical" evidence="8">
    <location>
        <begin position="452"/>
        <end position="475"/>
    </location>
</feature>
<keyword evidence="2" id="KW-1003">Cell membrane</keyword>
<keyword evidence="6" id="KW-0175">Coiled coil</keyword>
<feature type="domain" description="Integral membrane bound transporter" evidence="9">
    <location>
        <begin position="405"/>
        <end position="533"/>
    </location>
</feature>
<keyword evidence="4 8" id="KW-1133">Transmembrane helix</keyword>
<feature type="transmembrane region" description="Helical" evidence="8">
    <location>
        <begin position="487"/>
        <end position="504"/>
    </location>
</feature>
<evidence type="ECO:0000256" key="2">
    <source>
        <dbReference type="ARBA" id="ARBA00022475"/>
    </source>
</evidence>
<organism evidence="10 11">
    <name type="scientific">Nepenthes gracilis</name>
    <name type="common">Slender pitcher plant</name>
    <dbReference type="NCBI Taxonomy" id="150966"/>
    <lineage>
        <taxon>Eukaryota</taxon>
        <taxon>Viridiplantae</taxon>
        <taxon>Streptophyta</taxon>
        <taxon>Embryophyta</taxon>
        <taxon>Tracheophyta</taxon>
        <taxon>Spermatophyta</taxon>
        <taxon>Magnoliopsida</taxon>
        <taxon>eudicotyledons</taxon>
        <taxon>Gunneridae</taxon>
        <taxon>Pentapetalae</taxon>
        <taxon>Caryophyllales</taxon>
        <taxon>Nepenthaceae</taxon>
        <taxon>Nepenthes</taxon>
    </lineage>
</organism>
<feature type="transmembrane region" description="Helical" evidence="8">
    <location>
        <begin position="70"/>
        <end position="90"/>
    </location>
</feature>
<dbReference type="InterPro" id="IPR049453">
    <property type="entry name" value="Memb_transporter_dom"/>
</dbReference>
<sequence>MKVVGRRTVVVWRRRLGAALRIAVAYAIVGCATLYGPREIQRQVTYPAFSYLTATLIVSEATLGDTLRGTWQAIVGTCLVMGPAMLSLWLVGPGRFTPDLAALAVALGAFGVALPESTSLMSKRIAFGELVIVYVGTVIQGAETDIVGHPLHVAVSTALGAVASILAMVLPFPHLAVTEVRKACKLYAENAEERLSLYTKAIVAEESSAALELAAEAKALEESAAKLLRTVKKYQDGMLWEMPRLRLRTPDFKHPDVRLQEVEVSMRGMEMALSSRSQNPKDAIDQQIKDELQTTAKQLASKIEKIKASLPFSTSKTHDQQPNDDTPEKKIILPLNICEIEQHLLLCFFFFCMNRFNDEESGARKPIPKEINEEDRYDFRRIFTSWLPSHRSLIFAIKCSLSLGLAVLLGLIYNRDRGYWSGLAIAISFTTRRQATFWGANARAQGTALGSIYGVVGYLICHKLSVLKLAFLLPWIVFTTFLRHSKMYGEAGSISAVVAALLILGRRGYGTATEFALSRTTETCIGLLCFVLVEVLLHPERAATLSKRQLSQCFGTIKEFMETAIALPSMEEEKATLETEIKELKKFIAEAKLEPNFWFTPFQGDSYTSLQKSISKMGDLSSFMASAVESLFQELRKSGDLWKDNQEQINVDIELFKAEICSSLEYLKEATSTARLPSSAKNRETASPSDLEMGKQQSNSKSSISSMDDEAMENITSTFLQHSRDVTEINRAEESAEVRNKVLISHGCIGFCMRRLVTETREVEKAVRELMMKERC</sequence>
<feature type="compositionally biased region" description="Low complexity" evidence="7">
    <location>
        <begin position="695"/>
        <end position="706"/>
    </location>
</feature>
<feature type="compositionally biased region" description="Polar residues" evidence="7">
    <location>
        <begin position="675"/>
        <end position="688"/>
    </location>
</feature>